<dbReference type="GO" id="GO:0098797">
    <property type="term" value="C:plasma membrane protein complex"/>
    <property type="evidence" value="ECO:0007669"/>
    <property type="project" value="TreeGrafter"/>
</dbReference>
<keyword evidence="6 10" id="KW-0812">Transmembrane</keyword>
<evidence type="ECO:0000256" key="6">
    <source>
        <dbReference type="ARBA" id="ARBA00022692"/>
    </source>
</evidence>
<dbReference type="SUPFAM" id="SSF74653">
    <property type="entry name" value="TolA/TonB C-terminal domain"/>
    <property type="match status" value="1"/>
</dbReference>
<dbReference type="GO" id="GO:0030288">
    <property type="term" value="C:outer membrane-bounded periplasmic space"/>
    <property type="evidence" value="ECO:0007669"/>
    <property type="project" value="InterPro"/>
</dbReference>
<keyword evidence="5" id="KW-0997">Cell inner membrane</keyword>
<dbReference type="GO" id="GO:0031992">
    <property type="term" value="F:energy transducer activity"/>
    <property type="evidence" value="ECO:0007669"/>
    <property type="project" value="InterPro"/>
</dbReference>
<dbReference type="PRINTS" id="PR01374">
    <property type="entry name" value="TONBPROTEIN"/>
</dbReference>
<dbReference type="AlphaFoldDB" id="A0A6M1TIV6"/>
<dbReference type="GO" id="GO:0055085">
    <property type="term" value="P:transmembrane transport"/>
    <property type="evidence" value="ECO:0007669"/>
    <property type="project" value="InterPro"/>
</dbReference>
<keyword evidence="8 10" id="KW-1133">Transmembrane helix</keyword>
<dbReference type="InterPro" id="IPR037682">
    <property type="entry name" value="TonB_C"/>
</dbReference>
<dbReference type="RefSeq" id="WP_165271209.1">
    <property type="nucleotide sequence ID" value="NZ_JAALLS010000029.1"/>
</dbReference>
<dbReference type="PROSITE" id="PS52015">
    <property type="entry name" value="TONB_CTD"/>
    <property type="match status" value="1"/>
</dbReference>
<keyword evidence="7" id="KW-0653">Protein transport</keyword>
<keyword evidence="13" id="KW-1185">Reference proteome</keyword>
<comment type="similarity">
    <text evidence="2">Belongs to the TonB family.</text>
</comment>
<dbReference type="PANTHER" id="PTHR33446:SF2">
    <property type="entry name" value="PROTEIN TONB"/>
    <property type="match status" value="1"/>
</dbReference>
<evidence type="ECO:0000259" key="11">
    <source>
        <dbReference type="PROSITE" id="PS52015"/>
    </source>
</evidence>
<evidence type="ECO:0000313" key="12">
    <source>
        <dbReference type="EMBL" id="NGP89982.1"/>
    </source>
</evidence>
<accession>A0A6M1TIV6</accession>
<evidence type="ECO:0000256" key="5">
    <source>
        <dbReference type="ARBA" id="ARBA00022519"/>
    </source>
</evidence>
<feature type="domain" description="TonB C-terminal" evidence="11">
    <location>
        <begin position="123"/>
        <end position="212"/>
    </location>
</feature>
<dbReference type="InterPro" id="IPR003538">
    <property type="entry name" value="TonB"/>
</dbReference>
<dbReference type="InterPro" id="IPR051045">
    <property type="entry name" value="TonB-dependent_transducer"/>
</dbReference>
<keyword evidence="4" id="KW-1003">Cell membrane</keyword>
<dbReference type="GO" id="GO:0015031">
    <property type="term" value="P:protein transport"/>
    <property type="evidence" value="ECO:0007669"/>
    <property type="project" value="UniProtKB-KW"/>
</dbReference>
<dbReference type="Proteomes" id="UP000479132">
    <property type="component" value="Unassembled WGS sequence"/>
</dbReference>
<comment type="caution">
    <text evidence="12">The sequence shown here is derived from an EMBL/GenBank/DDBJ whole genome shotgun (WGS) entry which is preliminary data.</text>
</comment>
<evidence type="ECO:0000256" key="4">
    <source>
        <dbReference type="ARBA" id="ARBA00022475"/>
    </source>
</evidence>
<keyword evidence="3" id="KW-0813">Transport</keyword>
<comment type="subcellular location">
    <subcellularLocation>
        <location evidence="1">Cell inner membrane</location>
        <topology evidence="1">Single-pass membrane protein</topology>
        <orientation evidence="1">Periplasmic side</orientation>
    </subcellularLocation>
</comment>
<reference evidence="12 13" key="1">
    <citation type="submission" date="2020-02" db="EMBL/GenBank/DDBJ databases">
        <title>Aliifodinibius halophilus 2W32, complete genome.</title>
        <authorList>
            <person name="Li Y."/>
            <person name="Wu S."/>
        </authorList>
    </citation>
    <scope>NUCLEOTIDE SEQUENCE [LARGE SCALE GENOMIC DNA]</scope>
    <source>
        <strain evidence="12 13">2W32</strain>
    </source>
</reference>
<evidence type="ECO:0000256" key="3">
    <source>
        <dbReference type="ARBA" id="ARBA00022448"/>
    </source>
</evidence>
<sequence length="212" mass="23327">MKFIGDLKKGYYIIFETGLIVALLLAISAFKLPTNESQTLKIPDRDFDVVKTVDTPITKRDQTPATPTKPSVFNPVPDDVIIEDPIGNLDINWENSGNLQLPEESAGSEDDGEEIFIVVETEPQIKGGLQSLYDDLSYPREAKLAGIEGTVNIQFVVSKDGTVQDAKVIRGIGGGCDKEALRAVRNLTFKPGRQRGRVVKVQLSIPVRFDLK</sequence>
<dbReference type="Pfam" id="PF03544">
    <property type="entry name" value="TonB_C"/>
    <property type="match status" value="1"/>
</dbReference>
<evidence type="ECO:0000256" key="7">
    <source>
        <dbReference type="ARBA" id="ARBA00022927"/>
    </source>
</evidence>
<evidence type="ECO:0000256" key="2">
    <source>
        <dbReference type="ARBA" id="ARBA00006555"/>
    </source>
</evidence>
<protein>
    <submittedName>
        <fullName evidence="12">Energy transducer TonB</fullName>
    </submittedName>
</protein>
<keyword evidence="9 10" id="KW-0472">Membrane</keyword>
<dbReference type="GO" id="GO:0015891">
    <property type="term" value="P:siderophore transport"/>
    <property type="evidence" value="ECO:0007669"/>
    <property type="project" value="InterPro"/>
</dbReference>
<dbReference type="NCBIfam" id="TIGR01352">
    <property type="entry name" value="tonB_Cterm"/>
    <property type="match status" value="1"/>
</dbReference>
<gene>
    <name evidence="12" type="ORF">G3569_16605</name>
</gene>
<dbReference type="PANTHER" id="PTHR33446">
    <property type="entry name" value="PROTEIN TONB-RELATED"/>
    <property type="match status" value="1"/>
</dbReference>
<dbReference type="EMBL" id="JAALLS010000029">
    <property type="protein sequence ID" value="NGP89982.1"/>
    <property type="molecule type" value="Genomic_DNA"/>
</dbReference>
<name>A0A6M1TIV6_9BACT</name>
<evidence type="ECO:0000256" key="8">
    <source>
        <dbReference type="ARBA" id="ARBA00022989"/>
    </source>
</evidence>
<organism evidence="12 13">
    <name type="scientific">Fodinibius halophilus</name>
    <dbReference type="NCBI Taxonomy" id="1736908"/>
    <lineage>
        <taxon>Bacteria</taxon>
        <taxon>Pseudomonadati</taxon>
        <taxon>Balneolota</taxon>
        <taxon>Balneolia</taxon>
        <taxon>Balneolales</taxon>
        <taxon>Balneolaceae</taxon>
        <taxon>Fodinibius</taxon>
    </lineage>
</organism>
<evidence type="ECO:0000313" key="13">
    <source>
        <dbReference type="Proteomes" id="UP000479132"/>
    </source>
</evidence>
<dbReference type="Gene3D" id="3.30.1150.10">
    <property type="match status" value="1"/>
</dbReference>
<proteinExistence type="inferred from homology"/>
<evidence type="ECO:0000256" key="1">
    <source>
        <dbReference type="ARBA" id="ARBA00004383"/>
    </source>
</evidence>
<dbReference type="InterPro" id="IPR006260">
    <property type="entry name" value="TonB/TolA_C"/>
</dbReference>
<evidence type="ECO:0000256" key="10">
    <source>
        <dbReference type="SAM" id="Phobius"/>
    </source>
</evidence>
<feature type="transmembrane region" description="Helical" evidence="10">
    <location>
        <begin position="12"/>
        <end position="30"/>
    </location>
</feature>
<evidence type="ECO:0000256" key="9">
    <source>
        <dbReference type="ARBA" id="ARBA00023136"/>
    </source>
</evidence>